<evidence type="ECO:0000256" key="7">
    <source>
        <dbReference type="ARBA" id="ARBA00023265"/>
    </source>
</evidence>
<reference evidence="9 10" key="1">
    <citation type="submission" date="2024-01" db="EMBL/GenBank/DDBJ databases">
        <title>Genome assemblies of Stephania.</title>
        <authorList>
            <person name="Yang L."/>
        </authorList>
    </citation>
    <scope>NUCLEOTIDE SEQUENCE [LARGE SCALE GENOMIC DNA]</scope>
    <source>
        <strain evidence="9">YNDBR</strain>
        <tissue evidence="9">Leaf</tissue>
    </source>
</reference>
<name>A0AAP0HRT6_9MAGN</name>
<dbReference type="PANTHER" id="PTHR31942:SF57">
    <property type="entry name" value="MLO-LIKE PROTEIN"/>
    <property type="match status" value="1"/>
</dbReference>
<evidence type="ECO:0000256" key="1">
    <source>
        <dbReference type="ARBA" id="ARBA00004141"/>
    </source>
</evidence>
<sequence>MEQKERSLEQTPVWAVSIVCLVLIFISLLFESVLDFITKFLKKKKKKSLKQALGNIKTELMIMGFISLLLTVAEVPISKICVAEAVANSLLPCDSQEETASTATQITDQKLTTSNETIDEFFCEAKGKVSLLSREGVKQLHIFIFVLTVFHVLYCVLTMSLGLAKMRRWKAWEKETKTLEYQIANGNEKWLLTFFLFKYAQQRQQQIS</sequence>
<comment type="similarity">
    <text evidence="2">Belongs to the MLO family.</text>
</comment>
<keyword evidence="6 8" id="KW-0472">Membrane</keyword>
<dbReference type="Proteomes" id="UP001420932">
    <property type="component" value="Unassembled WGS sequence"/>
</dbReference>
<feature type="transmembrane region" description="Helical" evidence="8">
    <location>
        <begin position="12"/>
        <end position="37"/>
    </location>
</feature>
<organism evidence="9 10">
    <name type="scientific">Stephania yunnanensis</name>
    <dbReference type="NCBI Taxonomy" id="152371"/>
    <lineage>
        <taxon>Eukaryota</taxon>
        <taxon>Viridiplantae</taxon>
        <taxon>Streptophyta</taxon>
        <taxon>Embryophyta</taxon>
        <taxon>Tracheophyta</taxon>
        <taxon>Spermatophyta</taxon>
        <taxon>Magnoliopsida</taxon>
        <taxon>Ranunculales</taxon>
        <taxon>Menispermaceae</taxon>
        <taxon>Menispermoideae</taxon>
        <taxon>Cissampelideae</taxon>
        <taxon>Stephania</taxon>
    </lineage>
</organism>
<gene>
    <name evidence="9" type="ORF">Syun_028061</name>
</gene>
<keyword evidence="10" id="KW-1185">Reference proteome</keyword>
<keyword evidence="7" id="KW-0568">Pathogenesis-related protein</keyword>
<evidence type="ECO:0000313" key="9">
    <source>
        <dbReference type="EMBL" id="KAK9093150.1"/>
    </source>
</evidence>
<dbReference type="GO" id="GO:0016020">
    <property type="term" value="C:membrane"/>
    <property type="evidence" value="ECO:0007669"/>
    <property type="project" value="UniProtKB-SubCell"/>
</dbReference>
<evidence type="ECO:0000256" key="3">
    <source>
        <dbReference type="ARBA" id="ARBA00022692"/>
    </source>
</evidence>
<comment type="subcellular location">
    <subcellularLocation>
        <location evidence="1">Membrane</location>
        <topology evidence="1">Multi-pass membrane protein</topology>
    </subcellularLocation>
</comment>
<dbReference type="GO" id="GO:0006952">
    <property type="term" value="P:defense response"/>
    <property type="evidence" value="ECO:0007669"/>
    <property type="project" value="UniProtKB-KW"/>
</dbReference>
<keyword evidence="3 8" id="KW-0812">Transmembrane</keyword>
<dbReference type="EMBL" id="JBBNAF010000012">
    <property type="protein sequence ID" value="KAK9093150.1"/>
    <property type="molecule type" value="Genomic_DNA"/>
</dbReference>
<comment type="caution">
    <text evidence="9">The sequence shown here is derived from an EMBL/GenBank/DDBJ whole genome shotgun (WGS) entry which is preliminary data.</text>
</comment>
<feature type="transmembrane region" description="Helical" evidence="8">
    <location>
        <begin position="140"/>
        <end position="164"/>
    </location>
</feature>
<dbReference type="Pfam" id="PF03094">
    <property type="entry name" value="Mlo"/>
    <property type="match status" value="1"/>
</dbReference>
<evidence type="ECO:0000256" key="8">
    <source>
        <dbReference type="SAM" id="Phobius"/>
    </source>
</evidence>
<evidence type="ECO:0000256" key="4">
    <source>
        <dbReference type="ARBA" id="ARBA00022821"/>
    </source>
</evidence>
<dbReference type="PANTHER" id="PTHR31942">
    <property type="entry name" value="MLO-LIKE PROTEIN 1"/>
    <property type="match status" value="1"/>
</dbReference>
<protein>
    <submittedName>
        <fullName evidence="9">Uncharacterized protein</fullName>
    </submittedName>
</protein>
<keyword evidence="4" id="KW-0611">Plant defense</keyword>
<dbReference type="AlphaFoldDB" id="A0AAP0HRT6"/>
<keyword evidence="5 8" id="KW-1133">Transmembrane helix</keyword>
<evidence type="ECO:0000256" key="6">
    <source>
        <dbReference type="ARBA" id="ARBA00023136"/>
    </source>
</evidence>
<accession>A0AAP0HRT6</accession>
<dbReference type="InterPro" id="IPR004326">
    <property type="entry name" value="Mlo"/>
</dbReference>
<evidence type="ECO:0000256" key="5">
    <source>
        <dbReference type="ARBA" id="ARBA00022989"/>
    </source>
</evidence>
<proteinExistence type="inferred from homology"/>
<evidence type="ECO:0000313" key="10">
    <source>
        <dbReference type="Proteomes" id="UP001420932"/>
    </source>
</evidence>
<evidence type="ECO:0000256" key="2">
    <source>
        <dbReference type="ARBA" id="ARBA00006574"/>
    </source>
</evidence>